<gene>
    <name evidence="2" type="ORF">GL50803_0050443</name>
</gene>
<accession>A0A644EXM5</accession>
<evidence type="ECO:0000256" key="1">
    <source>
        <dbReference type="SAM" id="MobiDB-lite"/>
    </source>
</evidence>
<comment type="caution">
    <text evidence="2">The sequence shown here is derived from an EMBL/GenBank/DDBJ whole genome shotgun (WGS) entry which is preliminary data.</text>
</comment>
<keyword evidence="3" id="KW-1185">Reference proteome</keyword>
<dbReference type="VEuPathDB" id="GiardiaDB:DHA2_153795"/>
<dbReference type="Proteomes" id="UP000001548">
    <property type="component" value="Unassembled WGS sequence"/>
</dbReference>
<protein>
    <submittedName>
        <fullName evidence="2">High cysteine protein</fullName>
    </submittedName>
</protein>
<name>A0A644EXM5_GIAIC</name>
<evidence type="ECO:0000313" key="2">
    <source>
        <dbReference type="EMBL" id="KAE8301199.1"/>
    </source>
</evidence>
<evidence type="ECO:0000313" key="3">
    <source>
        <dbReference type="Proteomes" id="UP000001548"/>
    </source>
</evidence>
<dbReference type="EMBL" id="AACB03000015">
    <property type="protein sequence ID" value="KAE8301199.1"/>
    <property type="molecule type" value="Genomic_DNA"/>
</dbReference>
<feature type="region of interest" description="Disordered" evidence="1">
    <location>
        <begin position="250"/>
        <end position="277"/>
    </location>
</feature>
<feature type="region of interest" description="Disordered" evidence="1">
    <location>
        <begin position="27"/>
        <end position="46"/>
    </location>
</feature>
<proteinExistence type="predicted"/>
<dbReference type="InParanoid" id="A0A644EXM5"/>
<sequence>MRAARRAAPTTRRAWTARLLARTCSSIKEAAAPPARRTPPPTKTSAECNPGFNLNDRKTRARRLPTQTAHKSCRMRAARRAAPTTRRAWTARLLARTCSSIKEAAAHLPAELLPQPNVCECNPGFNLNDRKDACEAVANTNCAQELQNAGCKTCGPNDQTCLDCKTPGENVQLDKRSCGPTCPQNSSPNQNVCECNPGFNLNDRKDACEAVANTNCAQELQNAGCKDVRPQRTRRAWTARLLARTCSSIKEAAAPPARRTPPQPKRLRVQPGIQPER</sequence>
<reference evidence="2 3" key="1">
    <citation type="journal article" date="2007" name="Science">
        <title>Genomic minimalism in the early diverging intestinal parasite Giardia lamblia.</title>
        <authorList>
            <person name="Morrison H.G."/>
            <person name="McArthur A.G."/>
            <person name="Gillin F.D."/>
            <person name="Aley S.B."/>
            <person name="Adam R.D."/>
            <person name="Olsen G.J."/>
            <person name="Best A.A."/>
            <person name="Cande W.Z."/>
            <person name="Chen F."/>
            <person name="Cipriano M.J."/>
            <person name="Davids B.J."/>
            <person name="Dawson S.C."/>
            <person name="Elmendorf H.G."/>
            <person name="Hehl A.B."/>
            <person name="Holder M.E."/>
            <person name="Huse S.M."/>
            <person name="Kim U.U."/>
            <person name="Lasek-Nesselquist E."/>
            <person name="Manning G."/>
            <person name="Nigam A."/>
            <person name="Nixon J.E."/>
            <person name="Palm D."/>
            <person name="Passamaneck N.E."/>
            <person name="Prabhu A."/>
            <person name="Reich C.I."/>
            <person name="Reiner D.S."/>
            <person name="Samuelson J."/>
            <person name="Svard S.G."/>
            <person name="Sogin M.L."/>
        </authorList>
    </citation>
    <scope>NUCLEOTIDE SEQUENCE [LARGE SCALE GENOMIC DNA]</scope>
    <source>
        <strain evidence="2 3">WB C6</strain>
    </source>
</reference>
<organism evidence="2 3">
    <name type="scientific">Giardia intestinalis (strain ATCC 50803 / WB clone C6)</name>
    <name type="common">Giardia lamblia</name>
    <dbReference type="NCBI Taxonomy" id="184922"/>
    <lineage>
        <taxon>Eukaryota</taxon>
        <taxon>Metamonada</taxon>
        <taxon>Diplomonadida</taxon>
        <taxon>Hexamitidae</taxon>
        <taxon>Giardiinae</taxon>
        <taxon>Giardia</taxon>
    </lineage>
</organism>
<dbReference type="VEuPathDB" id="GiardiaDB:GL50581_1321"/>
<dbReference type="AlphaFoldDB" id="A0A644EXM5"/>